<dbReference type="AlphaFoldDB" id="A0A0B6TSC6"/>
<evidence type="ECO:0000259" key="1">
    <source>
        <dbReference type="PROSITE" id="PS50206"/>
    </source>
</evidence>
<name>A0A0B6TSC6_9CORY</name>
<gene>
    <name evidence="2" type="ORF">B840_07880</name>
</gene>
<protein>
    <submittedName>
        <fullName evidence="2">Thiamine biosynthesis protein ThiF</fullName>
    </submittedName>
</protein>
<proteinExistence type="predicted"/>
<dbReference type="KEGG" id="cmq:B840_07880"/>
<dbReference type="EMBL" id="CP007790">
    <property type="protein sequence ID" value="AJK69174.1"/>
    <property type="molecule type" value="Genomic_DNA"/>
</dbReference>
<dbReference type="PROSITE" id="PS50206">
    <property type="entry name" value="RHODANESE_3"/>
    <property type="match status" value="1"/>
</dbReference>
<dbReference type="InterPro" id="IPR000594">
    <property type="entry name" value="ThiF_NAD_FAD-bd"/>
</dbReference>
<dbReference type="GO" id="GO:0004792">
    <property type="term" value="F:thiosulfate-cyanide sulfurtransferase activity"/>
    <property type="evidence" value="ECO:0007669"/>
    <property type="project" value="TreeGrafter"/>
</dbReference>
<dbReference type="InterPro" id="IPR045886">
    <property type="entry name" value="ThiF/MoeB/HesA"/>
</dbReference>
<dbReference type="HOGENOM" id="CLU_013325_1_0_11"/>
<evidence type="ECO:0000313" key="2">
    <source>
        <dbReference type="EMBL" id="AJK69174.1"/>
    </source>
</evidence>
<dbReference type="InterPro" id="IPR035985">
    <property type="entry name" value="Ubiquitin-activating_enz"/>
</dbReference>
<dbReference type="SUPFAM" id="SSF69572">
    <property type="entry name" value="Activating enzymes of the ubiquitin-like proteins"/>
    <property type="match status" value="1"/>
</dbReference>
<keyword evidence="3" id="KW-1185">Reference proteome</keyword>
<organism evidence="2 3">
    <name type="scientific">Corynebacterium marinum DSM 44953</name>
    <dbReference type="NCBI Taxonomy" id="1224162"/>
    <lineage>
        <taxon>Bacteria</taxon>
        <taxon>Bacillati</taxon>
        <taxon>Actinomycetota</taxon>
        <taxon>Actinomycetes</taxon>
        <taxon>Mycobacteriales</taxon>
        <taxon>Corynebacteriaceae</taxon>
        <taxon>Corynebacterium</taxon>
    </lineage>
</organism>
<dbReference type="RefSeq" id="WP_042621684.1">
    <property type="nucleotide sequence ID" value="NZ_CP007790.1"/>
</dbReference>
<dbReference type="GO" id="GO:0016779">
    <property type="term" value="F:nucleotidyltransferase activity"/>
    <property type="evidence" value="ECO:0007669"/>
    <property type="project" value="TreeGrafter"/>
</dbReference>
<dbReference type="InterPro" id="IPR001763">
    <property type="entry name" value="Rhodanese-like_dom"/>
</dbReference>
<dbReference type="CDD" id="cd00757">
    <property type="entry name" value="ThiF_MoeB_HesA_family"/>
    <property type="match status" value="1"/>
</dbReference>
<dbReference type="GO" id="GO:0008641">
    <property type="term" value="F:ubiquitin-like modifier activating enzyme activity"/>
    <property type="evidence" value="ECO:0007669"/>
    <property type="project" value="InterPro"/>
</dbReference>
<dbReference type="GO" id="GO:0008146">
    <property type="term" value="F:sulfotransferase activity"/>
    <property type="evidence" value="ECO:0007669"/>
    <property type="project" value="TreeGrafter"/>
</dbReference>
<accession>A0A0B6TSC6</accession>
<dbReference type="CDD" id="cd00158">
    <property type="entry name" value="RHOD"/>
    <property type="match status" value="1"/>
</dbReference>
<dbReference type="Proteomes" id="UP000031928">
    <property type="component" value="Chromosome"/>
</dbReference>
<dbReference type="NCBIfam" id="NF004111">
    <property type="entry name" value="PRK05600.1"/>
    <property type="match status" value="1"/>
</dbReference>
<dbReference type="Gene3D" id="3.40.50.720">
    <property type="entry name" value="NAD(P)-binding Rossmann-like Domain"/>
    <property type="match status" value="1"/>
</dbReference>
<dbReference type="GO" id="GO:0005829">
    <property type="term" value="C:cytosol"/>
    <property type="evidence" value="ECO:0007669"/>
    <property type="project" value="TreeGrafter"/>
</dbReference>
<dbReference type="PANTHER" id="PTHR10953">
    <property type="entry name" value="UBIQUITIN-ACTIVATING ENZYME E1"/>
    <property type="match status" value="1"/>
</dbReference>
<dbReference type="Pfam" id="PF00899">
    <property type="entry name" value="ThiF"/>
    <property type="match status" value="1"/>
</dbReference>
<dbReference type="OrthoDB" id="9804286at2"/>
<dbReference type="STRING" id="1224162.B840_07880"/>
<sequence>MSLPESELRRTARQLALPGWGVEQQERLYDAHVLVIGAGGLGCPAMQSLASAGVGRITVIDDDTVDITNIHRQILFGASDVGRPKVEVAAQRLRELQPDITVTALQERLTKANAVALVGSADLVLDGSDSFTTKYLVADAAEIAGTPLVWGTVLRFRGDVCLFAGGVGLRDLFPVQPTGDSIPDCATAGVLGATTATIGALMATEAIKHLAGLPTRPGRMLSYDALSAGTRSFTVAEDPARPRVTQLQESYGDEACSAGASPQLLLDDVRAGRAVLLDIREPHEKLLNDALADLNPVRLPLSDIFGPGNITRALGDARRVVVHCASGVRSAEFCRKYAGLGYEFIDLPGGINGLR</sequence>
<evidence type="ECO:0000313" key="3">
    <source>
        <dbReference type="Proteomes" id="UP000031928"/>
    </source>
</evidence>
<feature type="domain" description="Rhodanese" evidence="1">
    <location>
        <begin position="297"/>
        <end position="355"/>
    </location>
</feature>
<reference evidence="2 3" key="1">
    <citation type="submission" date="2014-05" db="EMBL/GenBank/DDBJ databases">
        <title>Complete genome sequence of Corynebacterium marinum DSM 44953.</title>
        <authorList>
            <person name="Schaffert L."/>
            <person name="Albersmeier A."/>
            <person name="Kalinowski J."/>
            <person name="Ruckert C."/>
        </authorList>
    </citation>
    <scope>NUCLEOTIDE SEQUENCE [LARGE SCALE GENOMIC DNA]</scope>
    <source>
        <strain evidence="2 3">DSM 44953</strain>
    </source>
</reference>
<dbReference type="InterPro" id="IPR036873">
    <property type="entry name" value="Rhodanese-like_dom_sf"/>
</dbReference>
<dbReference type="Gene3D" id="3.40.250.10">
    <property type="entry name" value="Rhodanese-like domain"/>
    <property type="match status" value="1"/>
</dbReference>
<dbReference type="PANTHER" id="PTHR10953:SF102">
    <property type="entry name" value="ADENYLYLTRANSFERASE AND SULFURTRANSFERASE MOCS3"/>
    <property type="match status" value="1"/>
</dbReference>